<feature type="chain" id="PRO_5011907634" evidence="1">
    <location>
        <begin position="21"/>
        <end position="106"/>
    </location>
</feature>
<keyword evidence="4" id="KW-1185">Reference proteome</keyword>
<evidence type="ECO:0000313" key="3">
    <source>
        <dbReference type="EMBL" id="ORY07326.1"/>
    </source>
</evidence>
<proteinExistence type="predicted"/>
<name>A0A1Y1XUE0_9FUNG</name>
<organism evidence="2 4">
    <name type="scientific">Basidiobolus meristosporus CBS 931.73</name>
    <dbReference type="NCBI Taxonomy" id="1314790"/>
    <lineage>
        <taxon>Eukaryota</taxon>
        <taxon>Fungi</taxon>
        <taxon>Fungi incertae sedis</taxon>
        <taxon>Zoopagomycota</taxon>
        <taxon>Entomophthoromycotina</taxon>
        <taxon>Basidiobolomycetes</taxon>
        <taxon>Basidiobolales</taxon>
        <taxon>Basidiobolaceae</taxon>
        <taxon>Basidiobolus</taxon>
    </lineage>
</organism>
<dbReference type="EMBL" id="MCFE01000452">
    <property type="protein sequence ID" value="ORX89369.1"/>
    <property type="molecule type" value="Genomic_DNA"/>
</dbReference>
<comment type="caution">
    <text evidence="2">The sequence shown here is derived from an EMBL/GenBank/DDBJ whole genome shotgun (WGS) entry which is preliminary data.</text>
</comment>
<protein>
    <submittedName>
        <fullName evidence="2">Uncharacterized protein</fullName>
    </submittedName>
</protein>
<dbReference type="InParanoid" id="A0A1Y1XUE0"/>
<dbReference type="Proteomes" id="UP000193498">
    <property type="component" value="Unassembled WGS sequence"/>
</dbReference>
<evidence type="ECO:0000313" key="4">
    <source>
        <dbReference type="Proteomes" id="UP000193498"/>
    </source>
</evidence>
<accession>A0A1Y1XUE0</accession>
<evidence type="ECO:0000256" key="1">
    <source>
        <dbReference type="SAM" id="SignalP"/>
    </source>
</evidence>
<sequence>MKYLLTFASACAAIVRIGEANSYSTKCSDFSSNPFTPQNYPGIIFNEAGKSAVCYNGYIIFLVETSAQCLADAGCYTLENDRSKIEELLAEIKKNPQLGKCRHSVD</sequence>
<dbReference type="EMBL" id="MCFE01000009">
    <property type="protein sequence ID" value="ORY07326.1"/>
    <property type="molecule type" value="Genomic_DNA"/>
</dbReference>
<feature type="signal peptide" evidence="1">
    <location>
        <begin position="1"/>
        <end position="20"/>
    </location>
</feature>
<keyword evidence="1" id="KW-0732">Signal</keyword>
<gene>
    <name evidence="3" type="ORF">K493DRAFT_295535</name>
    <name evidence="2" type="ORF">K493DRAFT_305825</name>
</gene>
<reference evidence="2 4" key="1">
    <citation type="submission" date="2016-07" db="EMBL/GenBank/DDBJ databases">
        <title>Pervasive Adenine N6-methylation of Active Genes in Fungi.</title>
        <authorList>
            <consortium name="DOE Joint Genome Institute"/>
            <person name="Mondo S.J."/>
            <person name="Dannebaum R.O."/>
            <person name="Kuo R.C."/>
            <person name="Labutti K."/>
            <person name="Haridas S."/>
            <person name="Kuo A."/>
            <person name="Salamov A."/>
            <person name="Ahrendt S.R."/>
            <person name="Lipzen A."/>
            <person name="Sullivan W."/>
            <person name="Andreopoulos W.B."/>
            <person name="Clum A."/>
            <person name="Lindquist E."/>
            <person name="Daum C."/>
            <person name="Ramamoorthy G.K."/>
            <person name="Gryganskyi A."/>
            <person name="Culley D."/>
            <person name="Magnuson J.K."/>
            <person name="James T.Y."/>
            <person name="O'Malley M.A."/>
            <person name="Stajich J.E."/>
            <person name="Spatafora J.W."/>
            <person name="Visel A."/>
            <person name="Grigoriev I.V."/>
        </authorList>
    </citation>
    <scope>NUCLEOTIDE SEQUENCE [LARGE SCALE GENOMIC DNA]</scope>
    <source>
        <strain evidence="2 4">CBS 931.73</strain>
    </source>
</reference>
<dbReference type="AlphaFoldDB" id="A0A1Y1XUE0"/>
<evidence type="ECO:0000313" key="2">
    <source>
        <dbReference type="EMBL" id="ORX89369.1"/>
    </source>
</evidence>